<dbReference type="InterPro" id="IPR011009">
    <property type="entry name" value="Kinase-like_dom_sf"/>
</dbReference>
<dbReference type="InterPro" id="IPR000719">
    <property type="entry name" value="Prot_kinase_dom"/>
</dbReference>
<reference evidence="12" key="3">
    <citation type="submission" date="2022-01" db="UniProtKB">
        <authorList>
            <consortium name="EnsemblPlants"/>
        </authorList>
    </citation>
    <scope>IDENTIFICATION</scope>
    <source>
        <strain evidence="12">subsp. vulgare</strain>
    </source>
</reference>
<evidence type="ECO:0000256" key="5">
    <source>
        <dbReference type="ARBA" id="ARBA00022777"/>
    </source>
</evidence>
<keyword evidence="6 9" id="KW-0067">ATP-binding</keyword>
<dbReference type="SMART" id="SM00220">
    <property type="entry name" value="S_TKc"/>
    <property type="match status" value="1"/>
</dbReference>
<reference evidence="12" key="2">
    <citation type="submission" date="2020-10" db="EMBL/GenBank/DDBJ databases">
        <authorList>
            <person name="Scholz U."/>
            <person name="Mascher M."/>
            <person name="Fiebig A."/>
        </authorList>
    </citation>
    <scope>NUCLEOTIDE SEQUENCE [LARGE SCALE GENOMIC DNA]</scope>
    <source>
        <strain evidence="12">cv. Morex</strain>
    </source>
</reference>
<dbReference type="PROSITE" id="PS00107">
    <property type="entry name" value="PROTEIN_KINASE_ATP"/>
    <property type="match status" value="1"/>
</dbReference>
<dbReference type="PANTHER" id="PTHR45707">
    <property type="entry name" value="C2 CALCIUM/LIPID-BINDING PLANT PHOSPHORIBOSYLTRANSFERASE FAMILY PROTEIN"/>
    <property type="match status" value="1"/>
</dbReference>
<feature type="domain" description="Protein kinase" evidence="11">
    <location>
        <begin position="38"/>
        <end position="257"/>
    </location>
</feature>
<evidence type="ECO:0000256" key="2">
    <source>
        <dbReference type="ARBA" id="ARBA00022527"/>
    </source>
</evidence>
<evidence type="ECO:0000313" key="12">
    <source>
        <dbReference type="EnsemblPlants" id="HORVU.MOREX.r3.7HG0748830.1"/>
    </source>
</evidence>
<dbReference type="Pfam" id="PF00069">
    <property type="entry name" value="Pkinase"/>
    <property type="match status" value="1"/>
</dbReference>
<name>M0VX07_HORVV</name>
<feature type="binding site" evidence="9">
    <location>
        <position position="65"/>
    </location>
    <ligand>
        <name>ATP</name>
        <dbReference type="ChEBI" id="CHEBI:30616"/>
    </ligand>
</feature>
<dbReference type="OMA" id="YDILYCI"/>
<reference evidence="13" key="1">
    <citation type="journal article" date="2012" name="Nature">
        <title>A physical, genetic and functional sequence assembly of the barley genome.</title>
        <authorList>
            <consortium name="The International Barley Genome Sequencing Consortium"/>
            <person name="Mayer K.F."/>
            <person name="Waugh R."/>
            <person name="Brown J.W."/>
            <person name="Schulman A."/>
            <person name="Langridge P."/>
            <person name="Platzer M."/>
            <person name="Fincher G.B."/>
            <person name="Muehlbauer G.J."/>
            <person name="Sato K."/>
            <person name="Close T.J."/>
            <person name="Wise R.P."/>
            <person name="Stein N."/>
        </authorList>
    </citation>
    <scope>NUCLEOTIDE SEQUENCE [LARGE SCALE GENOMIC DNA]</scope>
    <source>
        <strain evidence="13">cv. Morex</strain>
    </source>
</reference>
<evidence type="ECO:0000256" key="8">
    <source>
        <dbReference type="ARBA" id="ARBA00048679"/>
    </source>
</evidence>
<dbReference type="GO" id="GO:0004674">
    <property type="term" value="F:protein serine/threonine kinase activity"/>
    <property type="evidence" value="ECO:0007669"/>
    <property type="project" value="UniProtKB-KW"/>
</dbReference>
<dbReference type="PROSITE" id="PS50011">
    <property type="entry name" value="PROTEIN_KINASE_DOM"/>
    <property type="match status" value="1"/>
</dbReference>
<organism evidence="12 13">
    <name type="scientific">Hordeum vulgare subsp. vulgare</name>
    <name type="common">Domesticated barley</name>
    <dbReference type="NCBI Taxonomy" id="112509"/>
    <lineage>
        <taxon>Eukaryota</taxon>
        <taxon>Viridiplantae</taxon>
        <taxon>Streptophyta</taxon>
        <taxon>Embryophyta</taxon>
        <taxon>Tracheophyta</taxon>
        <taxon>Spermatophyta</taxon>
        <taxon>Magnoliopsida</taxon>
        <taxon>Liliopsida</taxon>
        <taxon>Poales</taxon>
        <taxon>Poaceae</taxon>
        <taxon>BOP clade</taxon>
        <taxon>Pooideae</taxon>
        <taxon>Triticodae</taxon>
        <taxon>Triticeae</taxon>
        <taxon>Hordeinae</taxon>
        <taxon>Hordeum</taxon>
    </lineage>
</organism>
<dbReference type="ExpressionAtlas" id="M0VX07">
    <property type="expression patterns" value="baseline"/>
</dbReference>
<evidence type="ECO:0000313" key="13">
    <source>
        <dbReference type="Proteomes" id="UP000011116"/>
    </source>
</evidence>
<accession>M0VX07</accession>
<dbReference type="FunFam" id="1.10.510.10:FF:001023">
    <property type="entry name" value="Os07g0541700 protein"/>
    <property type="match status" value="1"/>
</dbReference>
<keyword evidence="2 10" id="KW-0723">Serine/threonine-protein kinase</keyword>
<dbReference type="InterPro" id="IPR017441">
    <property type="entry name" value="Protein_kinase_ATP_BS"/>
</dbReference>
<keyword evidence="5" id="KW-0418">Kinase</keyword>
<dbReference type="Gene3D" id="3.30.200.20">
    <property type="entry name" value="Phosphorylase Kinase, domain 1"/>
    <property type="match status" value="1"/>
</dbReference>
<keyword evidence="4 9" id="KW-0547">Nucleotide-binding</keyword>
<dbReference type="EC" id="2.7.11.1" evidence="1"/>
<comment type="catalytic activity">
    <reaction evidence="7">
        <text>L-threonyl-[protein] + ATP = O-phospho-L-threonyl-[protein] + ADP + H(+)</text>
        <dbReference type="Rhea" id="RHEA:46608"/>
        <dbReference type="Rhea" id="RHEA-COMP:11060"/>
        <dbReference type="Rhea" id="RHEA-COMP:11605"/>
        <dbReference type="ChEBI" id="CHEBI:15378"/>
        <dbReference type="ChEBI" id="CHEBI:30013"/>
        <dbReference type="ChEBI" id="CHEBI:30616"/>
        <dbReference type="ChEBI" id="CHEBI:61977"/>
        <dbReference type="ChEBI" id="CHEBI:456216"/>
        <dbReference type="EC" id="2.7.11.1"/>
    </reaction>
</comment>
<dbReference type="SUPFAM" id="SSF56112">
    <property type="entry name" value="Protein kinase-like (PK-like)"/>
    <property type="match status" value="1"/>
</dbReference>
<dbReference type="InterPro" id="IPR008271">
    <property type="entry name" value="Ser/Thr_kinase_AS"/>
</dbReference>
<dbReference type="EnsemblPlants" id="HORVU.MOREX.r3.7HG0748830.1">
    <property type="protein sequence ID" value="HORVU.MOREX.r3.7HG0748830.1"/>
    <property type="gene ID" value="HORVU.MOREX.r3.7HG0748830"/>
</dbReference>
<keyword evidence="13" id="KW-1185">Reference proteome</keyword>
<dbReference type="PROSITE" id="PS00108">
    <property type="entry name" value="PROTEIN_KINASE_ST"/>
    <property type="match status" value="1"/>
</dbReference>
<comment type="similarity">
    <text evidence="10">Belongs to the protein kinase superfamily.</text>
</comment>
<dbReference type="Gramene" id="HORVU.MOREX.r3.7HG0748830.1">
    <property type="protein sequence ID" value="HORVU.MOREX.r3.7HG0748830.1"/>
    <property type="gene ID" value="HORVU.MOREX.r3.7HG0748830"/>
</dbReference>
<evidence type="ECO:0000256" key="10">
    <source>
        <dbReference type="RuleBase" id="RU000304"/>
    </source>
</evidence>
<evidence type="ECO:0000259" key="11">
    <source>
        <dbReference type="PROSITE" id="PS50011"/>
    </source>
</evidence>
<dbReference type="AlphaFoldDB" id="M0VX07"/>
<evidence type="ECO:0000256" key="7">
    <source>
        <dbReference type="ARBA" id="ARBA00047899"/>
    </source>
</evidence>
<evidence type="ECO:0000256" key="6">
    <source>
        <dbReference type="ARBA" id="ARBA00022840"/>
    </source>
</evidence>
<keyword evidence="3" id="KW-0808">Transferase</keyword>
<dbReference type="PIRSF" id="PIRSF000654">
    <property type="entry name" value="Integrin-linked_kinase"/>
    <property type="match status" value="1"/>
</dbReference>
<evidence type="ECO:0000256" key="9">
    <source>
        <dbReference type="PROSITE-ProRule" id="PRU10141"/>
    </source>
</evidence>
<dbReference type="GO" id="GO:0005524">
    <property type="term" value="F:ATP binding"/>
    <property type="evidence" value="ECO:0007669"/>
    <property type="project" value="UniProtKB-UniRule"/>
</dbReference>
<sequence>MDTRGGITQIQLEYMLHDQDAEPIALPFPLLEKITDYFSNELIIGRGGFAVVYKAVLDNGILAVKRLSNTHMYEEQFQGEVECLMKVKHKNIVRFLGYCADAQGNVSDYKGKMVMADVQQRLLCFEYLPNGSLDGYITDSPGELNWRKRYDMIKGICEGLHYLHQNNILHLDLKPGNILLDEDMIPKITDFGLSRCFEKDQTGIITENVVGTRGYLAPECYNKETILTHKFDLYNLGVIIIEILTGKKGYQVTIENV</sequence>
<evidence type="ECO:0000256" key="3">
    <source>
        <dbReference type="ARBA" id="ARBA00022679"/>
    </source>
</evidence>
<dbReference type="PANTHER" id="PTHR45707:SF74">
    <property type="entry name" value="PROTEIN KINASE DOMAIN-CONTAINING PROTEIN"/>
    <property type="match status" value="1"/>
</dbReference>
<comment type="catalytic activity">
    <reaction evidence="8">
        <text>L-seryl-[protein] + ATP = O-phospho-L-seryl-[protein] + ADP + H(+)</text>
        <dbReference type="Rhea" id="RHEA:17989"/>
        <dbReference type="Rhea" id="RHEA-COMP:9863"/>
        <dbReference type="Rhea" id="RHEA-COMP:11604"/>
        <dbReference type="ChEBI" id="CHEBI:15378"/>
        <dbReference type="ChEBI" id="CHEBI:29999"/>
        <dbReference type="ChEBI" id="CHEBI:30616"/>
        <dbReference type="ChEBI" id="CHEBI:83421"/>
        <dbReference type="ChEBI" id="CHEBI:456216"/>
        <dbReference type="EC" id="2.7.11.1"/>
    </reaction>
</comment>
<dbReference type="Proteomes" id="UP000011116">
    <property type="component" value="Chromosome 7H"/>
</dbReference>
<dbReference type="SMR" id="M0VX07"/>
<dbReference type="Gene3D" id="1.10.510.10">
    <property type="entry name" value="Transferase(Phosphotransferase) domain 1"/>
    <property type="match status" value="1"/>
</dbReference>
<proteinExistence type="inferred from homology"/>
<protein>
    <recommendedName>
        <fullName evidence="1">non-specific serine/threonine protein kinase</fullName>
        <ecNumber evidence="1">2.7.11.1</ecNumber>
    </recommendedName>
</protein>
<evidence type="ECO:0000256" key="4">
    <source>
        <dbReference type="ARBA" id="ARBA00022741"/>
    </source>
</evidence>
<evidence type="ECO:0000256" key="1">
    <source>
        <dbReference type="ARBA" id="ARBA00012513"/>
    </source>
</evidence>